<evidence type="ECO:0000313" key="13">
    <source>
        <dbReference type="Proteomes" id="UP000321425"/>
    </source>
</evidence>
<keyword evidence="4 8" id="KW-0597">Phosphoprotein</keyword>
<dbReference type="EMBL" id="BJUX01000001">
    <property type="protein sequence ID" value="GEK88106.1"/>
    <property type="molecule type" value="Genomic_DNA"/>
</dbReference>
<keyword evidence="1 8" id="KW-0596">Phosphopantetheine</keyword>
<dbReference type="NCBIfam" id="NF002148">
    <property type="entry name" value="PRK00982.1-2"/>
    <property type="match status" value="1"/>
</dbReference>
<keyword evidence="13" id="KW-1185">Reference proteome</keyword>
<evidence type="ECO:0000259" key="9">
    <source>
        <dbReference type="PROSITE" id="PS50075"/>
    </source>
</evidence>
<dbReference type="UniPathway" id="UPA00094"/>
<dbReference type="EMBL" id="FOBL01000001">
    <property type="protein sequence ID" value="SEL40737.1"/>
    <property type="molecule type" value="Genomic_DNA"/>
</dbReference>
<dbReference type="GO" id="GO:0005829">
    <property type="term" value="C:cytosol"/>
    <property type="evidence" value="ECO:0007669"/>
    <property type="project" value="TreeGrafter"/>
</dbReference>
<dbReference type="SUPFAM" id="SSF47336">
    <property type="entry name" value="ACP-like"/>
    <property type="match status" value="1"/>
</dbReference>
<evidence type="ECO:0000256" key="4">
    <source>
        <dbReference type="ARBA" id="ARBA00022553"/>
    </source>
</evidence>
<dbReference type="InterPro" id="IPR036736">
    <property type="entry name" value="ACP-like_sf"/>
</dbReference>
<reference evidence="10 13" key="2">
    <citation type="submission" date="2019-07" db="EMBL/GenBank/DDBJ databases">
        <title>Whole genome shotgun sequence of Alkalibacterium putridalgicola NBRC 103243.</title>
        <authorList>
            <person name="Hosoyama A."/>
            <person name="Uohara A."/>
            <person name="Ohji S."/>
            <person name="Ichikawa N."/>
        </authorList>
    </citation>
    <scope>NUCLEOTIDE SEQUENCE [LARGE SCALE GENOMIC DNA]</scope>
    <source>
        <strain evidence="10 13">NBRC 103243</strain>
    </source>
</reference>
<dbReference type="HAMAP" id="MF_01217">
    <property type="entry name" value="Acyl_carrier"/>
    <property type="match status" value="1"/>
</dbReference>
<dbReference type="Gene3D" id="1.10.1200.10">
    <property type="entry name" value="ACP-like"/>
    <property type="match status" value="1"/>
</dbReference>
<name>A0A1H7Q0C4_9LACT</name>
<dbReference type="GO" id="GO:0000035">
    <property type="term" value="F:acyl binding"/>
    <property type="evidence" value="ECO:0007669"/>
    <property type="project" value="TreeGrafter"/>
</dbReference>
<keyword evidence="3 8" id="KW-0444">Lipid biosynthesis</keyword>
<dbReference type="PROSITE" id="PS50075">
    <property type="entry name" value="CARRIER"/>
    <property type="match status" value="1"/>
</dbReference>
<comment type="subcellular location">
    <subcellularLocation>
        <location evidence="8">Cytoplasm</location>
    </subcellularLocation>
</comment>
<evidence type="ECO:0000256" key="5">
    <source>
        <dbReference type="ARBA" id="ARBA00022832"/>
    </source>
</evidence>
<dbReference type="PANTHER" id="PTHR20863:SF62">
    <property type="entry name" value="ACYL CARRIER PROTEIN"/>
    <property type="match status" value="1"/>
</dbReference>
<sequence>MTTFEQIQEIIVDQLDKEESEVQLDTNFRDELEADSLDLFQIINDIEDEFDIKIESEEGLNTVKDLVDYVEKQKEAK</sequence>
<dbReference type="InterPro" id="IPR003231">
    <property type="entry name" value="ACP"/>
</dbReference>
<evidence type="ECO:0000256" key="6">
    <source>
        <dbReference type="ARBA" id="ARBA00023098"/>
    </source>
</evidence>
<accession>A0A1H7Q0C4</accession>
<dbReference type="NCBIfam" id="NF002150">
    <property type="entry name" value="PRK00982.1-4"/>
    <property type="match status" value="1"/>
</dbReference>
<dbReference type="STRING" id="426703.SAMN04488100_10158"/>
<comment type="function">
    <text evidence="8">Carrier of the growing fatty acid chain in fatty acid biosynthesis.</text>
</comment>
<proteinExistence type="inferred from homology"/>
<dbReference type="Proteomes" id="UP000198548">
    <property type="component" value="Unassembled WGS sequence"/>
</dbReference>
<feature type="domain" description="Carrier" evidence="9">
    <location>
        <begin position="1"/>
        <end position="74"/>
    </location>
</feature>
<keyword evidence="6 8" id="KW-0443">Lipid metabolism</keyword>
<dbReference type="Proteomes" id="UP000321425">
    <property type="component" value="Unassembled WGS sequence"/>
</dbReference>
<keyword evidence="7 8" id="KW-0275">Fatty acid biosynthesis</keyword>
<evidence type="ECO:0000313" key="11">
    <source>
        <dbReference type="EMBL" id="SEL40737.1"/>
    </source>
</evidence>
<comment type="PTM">
    <text evidence="8">4'-phosphopantetheine is transferred from CoA to a specific serine of apo-ACP by AcpS. This modification is essential for activity because fatty acids are bound in thioester linkage to the sulfhydryl of the prosthetic group.</text>
</comment>
<dbReference type="InterPro" id="IPR009081">
    <property type="entry name" value="PP-bd_ACP"/>
</dbReference>
<evidence type="ECO:0000256" key="3">
    <source>
        <dbReference type="ARBA" id="ARBA00022516"/>
    </source>
</evidence>
<dbReference type="GO" id="GO:0016020">
    <property type="term" value="C:membrane"/>
    <property type="evidence" value="ECO:0007669"/>
    <property type="project" value="GOC"/>
</dbReference>
<dbReference type="GO" id="GO:0009245">
    <property type="term" value="P:lipid A biosynthetic process"/>
    <property type="evidence" value="ECO:0007669"/>
    <property type="project" value="TreeGrafter"/>
</dbReference>
<dbReference type="Pfam" id="PF00550">
    <property type="entry name" value="PP-binding"/>
    <property type="match status" value="1"/>
</dbReference>
<comment type="similarity">
    <text evidence="8">Belongs to the acyl carrier protein (ACP) family.</text>
</comment>
<organism evidence="11 12">
    <name type="scientific">Alkalibacterium putridalgicola</name>
    <dbReference type="NCBI Taxonomy" id="426703"/>
    <lineage>
        <taxon>Bacteria</taxon>
        <taxon>Bacillati</taxon>
        <taxon>Bacillota</taxon>
        <taxon>Bacilli</taxon>
        <taxon>Lactobacillales</taxon>
        <taxon>Carnobacteriaceae</taxon>
        <taxon>Alkalibacterium</taxon>
    </lineage>
</organism>
<reference evidence="11 12" key="1">
    <citation type="submission" date="2016-10" db="EMBL/GenBank/DDBJ databases">
        <authorList>
            <person name="de Groot N.N."/>
        </authorList>
    </citation>
    <scope>NUCLEOTIDE SEQUENCE [LARGE SCALE GENOMIC DNA]</scope>
    <source>
        <strain evidence="11 12">DSM 19182</strain>
    </source>
</reference>
<evidence type="ECO:0000313" key="12">
    <source>
        <dbReference type="Proteomes" id="UP000198548"/>
    </source>
</evidence>
<dbReference type="GO" id="GO:0000036">
    <property type="term" value="F:acyl carrier activity"/>
    <property type="evidence" value="ECO:0007669"/>
    <property type="project" value="UniProtKB-UniRule"/>
</dbReference>
<evidence type="ECO:0000256" key="1">
    <source>
        <dbReference type="ARBA" id="ARBA00022450"/>
    </source>
</evidence>
<evidence type="ECO:0000313" key="10">
    <source>
        <dbReference type="EMBL" id="GEK88106.1"/>
    </source>
</evidence>
<evidence type="ECO:0000256" key="8">
    <source>
        <dbReference type="HAMAP-Rule" id="MF_01217"/>
    </source>
</evidence>
<comment type="pathway">
    <text evidence="8">Lipid metabolism; fatty acid biosynthesis.</text>
</comment>
<dbReference type="AlphaFoldDB" id="A0A1H7Q0C4"/>
<protein>
    <recommendedName>
        <fullName evidence="8">Acyl carrier protein</fullName>
        <shortName evidence="8">ACP</shortName>
    </recommendedName>
</protein>
<evidence type="ECO:0000256" key="7">
    <source>
        <dbReference type="ARBA" id="ARBA00023160"/>
    </source>
</evidence>
<dbReference type="PANTHER" id="PTHR20863">
    <property type="entry name" value="ACYL CARRIER PROTEIN"/>
    <property type="match status" value="1"/>
</dbReference>
<feature type="modified residue" description="O-(pantetheine 4'-phosphoryl)serine" evidence="8">
    <location>
        <position position="36"/>
    </location>
</feature>
<dbReference type="OrthoDB" id="9804551at2"/>
<dbReference type="RefSeq" id="WP_091485801.1">
    <property type="nucleotide sequence ID" value="NZ_BJUX01000001.1"/>
</dbReference>
<gene>
    <name evidence="8 10" type="primary">acpP</name>
    <name evidence="10" type="ORF">APU01nite_01450</name>
    <name evidence="11" type="ORF">SAMN04488100_10158</name>
</gene>
<evidence type="ECO:0000256" key="2">
    <source>
        <dbReference type="ARBA" id="ARBA00022490"/>
    </source>
</evidence>
<keyword evidence="2 8" id="KW-0963">Cytoplasm</keyword>
<keyword evidence="5 8" id="KW-0276">Fatty acid metabolism</keyword>